<dbReference type="Gene3D" id="2.60.120.620">
    <property type="entry name" value="q2cbj1_9rhob like domain"/>
    <property type="match status" value="1"/>
</dbReference>
<evidence type="ECO:0000256" key="2">
    <source>
        <dbReference type="ARBA" id="ARBA00022723"/>
    </source>
</evidence>
<dbReference type="GO" id="GO:0031418">
    <property type="term" value="F:L-ascorbic acid binding"/>
    <property type="evidence" value="ECO:0007669"/>
    <property type="project" value="UniProtKB-KW"/>
</dbReference>
<dbReference type="InterPro" id="IPR044862">
    <property type="entry name" value="Pro_4_hyd_alph_FE2OG_OXY"/>
</dbReference>
<dbReference type="GO" id="GO:0005506">
    <property type="term" value="F:iron ion binding"/>
    <property type="evidence" value="ECO:0007669"/>
    <property type="project" value="InterPro"/>
</dbReference>
<dbReference type="GO" id="GO:0004656">
    <property type="term" value="F:procollagen-proline 4-dioxygenase activity"/>
    <property type="evidence" value="ECO:0007669"/>
    <property type="project" value="TreeGrafter"/>
</dbReference>
<dbReference type="AlphaFoldDB" id="A0A4Z2B9Q5"/>
<dbReference type="InterPro" id="IPR045054">
    <property type="entry name" value="P4HA-like"/>
</dbReference>
<gene>
    <name evidence="9" type="ORF">fugu_005089</name>
</gene>
<evidence type="ECO:0000256" key="3">
    <source>
        <dbReference type="ARBA" id="ARBA00022896"/>
    </source>
</evidence>
<feature type="domain" description="Fe2OG dioxygenase" evidence="8">
    <location>
        <begin position="95"/>
        <end position="263"/>
    </location>
</feature>
<evidence type="ECO:0000256" key="1">
    <source>
        <dbReference type="ARBA" id="ARBA00001961"/>
    </source>
</evidence>
<dbReference type="PROSITE" id="PS51471">
    <property type="entry name" value="FE2OG_OXY"/>
    <property type="match status" value="1"/>
</dbReference>
<evidence type="ECO:0000256" key="5">
    <source>
        <dbReference type="ARBA" id="ARBA00023002"/>
    </source>
</evidence>
<dbReference type="GO" id="GO:0005783">
    <property type="term" value="C:endoplasmic reticulum"/>
    <property type="evidence" value="ECO:0007669"/>
    <property type="project" value="TreeGrafter"/>
</dbReference>
<dbReference type="FunFam" id="2.60.120.620:FF:000008">
    <property type="entry name" value="transmembrane prolyl 4-hydroxylase"/>
    <property type="match status" value="1"/>
</dbReference>
<keyword evidence="4" id="KW-0223">Dioxygenase</keyword>
<sequence length="304" mass="34830">MPPPPTDTDSLSSQGWHLAHPGESKRGLLSLEEFRLLSSDAFQRFLMQRGVKRSQLVRNSRHTWLYQGKGAHQVLQDIKERVTRLTRLPPTLVDLSEPLQVVRYEEGGHYHAHQDSGPVYPETACTHTRLAANASTPFETFMQVRSRHSRRPVKQHHPCVRYITVLFYLNSVEGGGETAFPVADNRTYDEVSLIHNDVDLLDTRRNCNKSNLRVKPAKGTAVFWYNYLSDGRGWVGEQDEYALHGGCVVTRGTKWIANKWINIDPDYQRQVRYQQLVSQNPEDEEDEGLMLDPDIEGSDIHQDL</sequence>
<evidence type="ECO:0000313" key="9">
    <source>
        <dbReference type="EMBL" id="TNM88835.1"/>
    </source>
</evidence>
<dbReference type="Proteomes" id="UP000516260">
    <property type="component" value="Chromosome 5"/>
</dbReference>
<name>A0A4Z2B9Q5_9TELE</name>
<evidence type="ECO:0000256" key="6">
    <source>
        <dbReference type="ARBA" id="ARBA00023004"/>
    </source>
</evidence>
<keyword evidence="5" id="KW-0560">Oxidoreductase</keyword>
<keyword evidence="10" id="KW-1185">Reference proteome</keyword>
<comment type="cofactor">
    <cofactor evidence="1">
        <name>L-ascorbate</name>
        <dbReference type="ChEBI" id="CHEBI:38290"/>
    </cofactor>
</comment>
<keyword evidence="6" id="KW-0408">Iron</keyword>
<accession>A0A4Z2B9Q5</accession>
<evidence type="ECO:0000256" key="7">
    <source>
        <dbReference type="SAM" id="MobiDB-lite"/>
    </source>
</evidence>
<keyword evidence="2" id="KW-0479">Metal-binding</keyword>
<dbReference type="EMBL" id="SWLE01000018">
    <property type="protein sequence ID" value="TNM88835.1"/>
    <property type="molecule type" value="Genomic_DNA"/>
</dbReference>
<feature type="region of interest" description="Disordered" evidence="7">
    <location>
        <begin position="279"/>
        <end position="304"/>
    </location>
</feature>
<evidence type="ECO:0000259" key="8">
    <source>
        <dbReference type="PROSITE" id="PS51471"/>
    </source>
</evidence>
<dbReference type="PANTHER" id="PTHR10869">
    <property type="entry name" value="PROLYL 4-HYDROXYLASE ALPHA SUBUNIT"/>
    <property type="match status" value="1"/>
</dbReference>
<organism evidence="9 10">
    <name type="scientific">Takifugu bimaculatus</name>
    <dbReference type="NCBI Taxonomy" id="433685"/>
    <lineage>
        <taxon>Eukaryota</taxon>
        <taxon>Metazoa</taxon>
        <taxon>Chordata</taxon>
        <taxon>Craniata</taxon>
        <taxon>Vertebrata</taxon>
        <taxon>Euteleostomi</taxon>
        <taxon>Actinopterygii</taxon>
        <taxon>Neopterygii</taxon>
        <taxon>Teleostei</taxon>
        <taxon>Neoteleostei</taxon>
        <taxon>Acanthomorphata</taxon>
        <taxon>Eupercaria</taxon>
        <taxon>Tetraodontiformes</taxon>
        <taxon>Tetradontoidea</taxon>
        <taxon>Tetraodontidae</taxon>
        <taxon>Takifugu</taxon>
    </lineage>
</organism>
<comment type="caution">
    <text evidence="9">The sequence shown here is derived from an EMBL/GenBank/DDBJ whole genome shotgun (WGS) entry which is preliminary data.</text>
</comment>
<proteinExistence type="predicted"/>
<reference evidence="9 10" key="1">
    <citation type="submission" date="2019-04" db="EMBL/GenBank/DDBJ databases">
        <title>The sequence and de novo assembly of Takifugu bimaculatus genome using PacBio and Hi-C technologies.</title>
        <authorList>
            <person name="Xu P."/>
            <person name="Liu B."/>
            <person name="Zhou Z."/>
        </authorList>
    </citation>
    <scope>NUCLEOTIDE SEQUENCE [LARGE SCALE GENOMIC DNA]</scope>
    <source>
        <strain evidence="9">TB-2018</strain>
        <tissue evidence="9">Muscle</tissue>
    </source>
</reference>
<keyword evidence="3" id="KW-0847">Vitamin C</keyword>
<evidence type="ECO:0000256" key="4">
    <source>
        <dbReference type="ARBA" id="ARBA00022964"/>
    </source>
</evidence>
<feature type="compositionally biased region" description="Acidic residues" evidence="7">
    <location>
        <begin position="281"/>
        <end position="297"/>
    </location>
</feature>
<protein>
    <recommendedName>
        <fullName evidence="8">Fe2OG dioxygenase domain-containing protein</fullName>
    </recommendedName>
</protein>
<dbReference type="Pfam" id="PF13640">
    <property type="entry name" value="2OG-FeII_Oxy_3"/>
    <property type="match status" value="1"/>
</dbReference>
<dbReference type="PANTHER" id="PTHR10869:SF246">
    <property type="entry name" value="TRANSMEMBRANE PROLYL 4-HYDROXYLASE"/>
    <property type="match status" value="1"/>
</dbReference>
<dbReference type="InterPro" id="IPR005123">
    <property type="entry name" value="Oxoglu/Fe-dep_dioxygenase_dom"/>
</dbReference>
<evidence type="ECO:0000313" key="10">
    <source>
        <dbReference type="Proteomes" id="UP000516260"/>
    </source>
</evidence>
<dbReference type="SMART" id="SM00702">
    <property type="entry name" value="P4Hc"/>
    <property type="match status" value="1"/>
</dbReference>
<dbReference type="InterPro" id="IPR006620">
    <property type="entry name" value="Pro_4_hyd_alph"/>
</dbReference>